<dbReference type="InterPro" id="IPR002110">
    <property type="entry name" value="Ankyrin_rpt"/>
</dbReference>
<keyword evidence="2 3" id="KW-0040">ANK repeat</keyword>
<dbReference type="FunCoup" id="A0A6I9QC74">
    <property type="interactions" value="760"/>
</dbReference>
<dbReference type="GO" id="GO:0008270">
    <property type="term" value="F:zinc ion binding"/>
    <property type="evidence" value="ECO:0007669"/>
    <property type="project" value="UniProtKB-KW"/>
</dbReference>
<reference evidence="8" key="1">
    <citation type="submission" date="2025-08" db="UniProtKB">
        <authorList>
            <consortium name="RefSeq"/>
        </authorList>
    </citation>
    <scope>IDENTIFICATION</scope>
</reference>
<proteinExistence type="predicted"/>
<dbReference type="PANTHER" id="PTHR24166:SF45">
    <property type="entry name" value="E3 UBIQUITIN-PROTEIN LIGASE XBAT35"/>
    <property type="match status" value="1"/>
</dbReference>
<evidence type="ECO:0000256" key="5">
    <source>
        <dbReference type="SAM" id="MobiDB-lite"/>
    </source>
</evidence>
<dbReference type="Gene3D" id="1.25.40.20">
    <property type="entry name" value="Ankyrin repeat-containing domain"/>
    <property type="match status" value="1"/>
</dbReference>
<feature type="repeat" description="ANK" evidence="3">
    <location>
        <begin position="75"/>
        <end position="107"/>
    </location>
</feature>
<sequence length="588" mass="64734">MGAQQSKDELLYQQVNHGNMERIRALRHQGAGLEWMDKEGKTPLILACMRHDLLHVAKALIEMGANVNAYRPGCHAGTPLHHAAKKGLEQTVHLLLSHGANPFIMNDDCQSALDVAREKGHYNVVRAIESRICLFSGWLCEHYGPGFLEAFAPKLMSRKIWAVVLPCDSRNPTRPLKFELAIYPELQERIQLRDRREAGLPKRVRVRKRLGSNCNNKVPGRFRSTCRTLDKRPQLLRVVENDRRELRVHSTYYHQVAKPRIIISLWKAYIEEPKFNQPDPAVVIIDNATRIKYKFLSANEGDKQQLWWFYNACRGIPQVINNIPETPAGGPMPPPSQINSYASATSTGTHTSNQEDMEIAMAINASIQSAIAEGVPDVQPVTHTSNTSGWGCSSGHSTNNGWRPPDVAPPSKLNAQACLNESNPSGCHGCAAPEVGPNNRASQPTMSQSDTAFIVPSWEAHPTVLVPSAPPVADETFYDGPIHYPSIDSSPVDISMPAVETKPVTTEVKEDTAGTPGFSKPGNDEVEEGSRNTSGFCVICLDAPVEGACIPCGHMVGCMPCLKEIKAKNWGCPVCRANVDQVVRLYAV</sequence>
<evidence type="ECO:0000259" key="6">
    <source>
        <dbReference type="PROSITE" id="PS50089"/>
    </source>
</evidence>
<dbReference type="KEGG" id="egu:105033633"/>
<organism evidence="7 8">
    <name type="scientific">Elaeis guineensis var. tenera</name>
    <name type="common">Oil palm</name>
    <dbReference type="NCBI Taxonomy" id="51953"/>
    <lineage>
        <taxon>Eukaryota</taxon>
        <taxon>Viridiplantae</taxon>
        <taxon>Streptophyta</taxon>
        <taxon>Embryophyta</taxon>
        <taxon>Tracheophyta</taxon>
        <taxon>Spermatophyta</taxon>
        <taxon>Magnoliopsida</taxon>
        <taxon>Liliopsida</taxon>
        <taxon>Arecaceae</taxon>
        <taxon>Arecoideae</taxon>
        <taxon>Cocoseae</taxon>
        <taxon>Elaeidinae</taxon>
        <taxon>Elaeis</taxon>
    </lineage>
</organism>
<dbReference type="SMART" id="SM00248">
    <property type="entry name" value="ANK"/>
    <property type="match status" value="3"/>
</dbReference>
<dbReference type="SMART" id="SM00184">
    <property type="entry name" value="RING"/>
    <property type="match status" value="1"/>
</dbReference>
<dbReference type="OrthoDB" id="1711136at2759"/>
<dbReference type="Pfam" id="PF13920">
    <property type="entry name" value="zf-C3HC4_3"/>
    <property type="match status" value="1"/>
</dbReference>
<name>A0A6I9QC74_ELAGV</name>
<feature type="region of interest" description="Disordered" evidence="5">
    <location>
        <begin position="324"/>
        <end position="351"/>
    </location>
</feature>
<dbReference type="PROSITE" id="PS50088">
    <property type="entry name" value="ANK_REPEAT"/>
    <property type="match status" value="2"/>
</dbReference>
<keyword evidence="7" id="KW-1185">Reference proteome</keyword>
<dbReference type="InterPro" id="IPR050889">
    <property type="entry name" value="Dendritic_Spine_Reg/Scaffold"/>
</dbReference>
<evidence type="ECO:0000256" key="3">
    <source>
        <dbReference type="PROSITE-ProRule" id="PRU00023"/>
    </source>
</evidence>
<dbReference type="InterPro" id="IPR001841">
    <property type="entry name" value="Znf_RING"/>
</dbReference>
<dbReference type="AlphaFoldDB" id="A0A6I9QC74"/>
<dbReference type="SUPFAM" id="SSF57850">
    <property type="entry name" value="RING/U-box"/>
    <property type="match status" value="1"/>
</dbReference>
<dbReference type="PANTHER" id="PTHR24166">
    <property type="entry name" value="ROLLING PEBBLES, ISOFORM B"/>
    <property type="match status" value="1"/>
</dbReference>
<evidence type="ECO:0000313" key="8">
    <source>
        <dbReference type="RefSeq" id="XP_010906818.1"/>
    </source>
</evidence>
<feature type="domain" description="RING-type" evidence="6">
    <location>
        <begin position="537"/>
        <end position="576"/>
    </location>
</feature>
<dbReference type="Proteomes" id="UP000504607">
    <property type="component" value="Unplaced"/>
</dbReference>
<keyword evidence="4" id="KW-0862">Zinc</keyword>
<dbReference type="InterPro" id="IPR013083">
    <property type="entry name" value="Znf_RING/FYVE/PHD"/>
</dbReference>
<evidence type="ECO:0000256" key="4">
    <source>
        <dbReference type="PROSITE-ProRule" id="PRU00175"/>
    </source>
</evidence>
<feature type="repeat" description="ANK" evidence="3">
    <location>
        <begin position="39"/>
        <end position="72"/>
    </location>
</feature>
<accession>A0A6I9QC74</accession>
<dbReference type="RefSeq" id="XP_010906818.1">
    <property type="nucleotide sequence ID" value="XM_010908516.3"/>
</dbReference>
<dbReference type="Pfam" id="PF12796">
    <property type="entry name" value="Ank_2"/>
    <property type="match status" value="1"/>
</dbReference>
<dbReference type="Pfam" id="PF00023">
    <property type="entry name" value="Ank"/>
    <property type="match status" value="1"/>
</dbReference>
<evidence type="ECO:0000256" key="2">
    <source>
        <dbReference type="ARBA" id="ARBA00023043"/>
    </source>
</evidence>
<dbReference type="SUPFAM" id="SSF48403">
    <property type="entry name" value="Ankyrin repeat"/>
    <property type="match status" value="1"/>
</dbReference>
<dbReference type="CDD" id="cd23129">
    <property type="entry name" value="RING-HC_XBAT35-like"/>
    <property type="match status" value="1"/>
</dbReference>
<dbReference type="PROSITE" id="PS50089">
    <property type="entry name" value="ZF_RING_2"/>
    <property type="match status" value="1"/>
</dbReference>
<keyword evidence="4" id="KW-0863">Zinc-finger</keyword>
<gene>
    <name evidence="8" type="primary">LOC105033633</name>
</gene>
<dbReference type="PROSITE" id="PS50297">
    <property type="entry name" value="ANK_REP_REGION"/>
    <property type="match status" value="2"/>
</dbReference>
<feature type="compositionally biased region" description="Polar residues" evidence="5">
    <location>
        <begin position="337"/>
        <end position="351"/>
    </location>
</feature>
<protein>
    <submittedName>
        <fullName evidence="8">E3 ubiquitin-protein ligase XBAT35 isoform X1</fullName>
    </submittedName>
</protein>
<dbReference type="Gene3D" id="3.30.40.10">
    <property type="entry name" value="Zinc/RING finger domain, C3HC4 (zinc finger)"/>
    <property type="match status" value="1"/>
</dbReference>
<evidence type="ECO:0000313" key="7">
    <source>
        <dbReference type="Proteomes" id="UP000504607"/>
    </source>
</evidence>
<evidence type="ECO:0000256" key="1">
    <source>
        <dbReference type="ARBA" id="ARBA00022737"/>
    </source>
</evidence>
<dbReference type="InterPro" id="IPR036770">
    <property type="entry name" value="Ankyrin_rpt-contain_sf"/>
</dbReference>
<keyword evidence="1" id="KW-0677">Repeat</keyword>
<dbReference type="InParanoid" id="A0A6I9QC74"/>
<dbReference type="GeneID" id="105033633"/>
<keyword evidence="4" id="KW-0479">Metal-binding</keyword>